<dbReference type="CDD" id="cd03884">
    <property type="entry name" value="M20_bAS"/>
    <property type="match status" value="1"/>
</dbReference>
<dbReference type="PIRSF" id="PIRSF001235">
    <property type="entry name" value="Amidase_carbamoylase"/>
    <property type="match status" value="1"/>
</dbReference>
<feature type="binding site" evidence="7">
    <location>
        <position position="184"/>
    </location>
    <ligand>
        <name>Zn(2+)</name>
        <dbReference type="ChEBI" id="CHEBI:29105"/>
        <label>1</label>
    </ligand>
</feature>
<dbReference type="GO" id="GO:0046872">
    <property type="term" value="F:metal ion binding"/>
    <property type="evidence" value="ECO:0007669"/>
    <property type="project" value="UniProtKB-KW"/>
</dbReference>
<comment type="subunit">
    <text evidence="3">Homodimer.</text>
</comment>
<gene>
    <name evidence="9" type="ORF">SAMN05443244_1310</name>
</gene>
<dbReference type="SUPFAM" id="SSF55031">
    <property type="entry name" value="Bacterial exopeptidase dimerisation domain"/>
    <property type="match status" value="1"/>
</dbReference>
<reference evidence="9 10" key="1">
    <citation type="submission" date="2016-10" db="EMBL/GenBank/DDBJ databases">
        <authorList>
            <person name="de Groot N.N."/>
        </authorList>
    </citation>
    <scope>NUCLEOTIDE SEQUENCE [LARGE SCALE GENOMIC DNA]</scope>
    <source>
        <strain evidence="9 10">AB35.6</strain>
    </source>
</reference>
<sequence>MNDATQVIARCRELARITDVEGETTRTFLSPAMRRANQLVATWMREAGLTTRVDAAGNLRGSRPSPHKNAKTLILASHLDTVPNAGAFDGVLGVMMALAVVDSLQDTALPFHVEVIAFSEEEGVRFGVPFIGSRAIVGSMDDALLAREDLTGTSVRAAIHTYGLDAAQLPDAVVPDALGYLEFHIEQGPALESEGLPLGVVETIAGQSRYEVRFTGVANHAGTTPMPLRHDAMSAAAQWITEVETYARATRGLVATVGSVVTIPGAGNVIAGAVHATLDVRSANDSVRDDAITHLLNFAKSCGDSRGVAVASTQRLAQAAVPMDFDLLTLLEDAVDGTGNVIRRMVSGAGHDAMIVAPYIPAAMLFLRTPRGLSHHPDEAVLPADVQLGLDAGTAFVRLLAARENAR</sequence>
<feature type="binding site" evidence="8">
    <location>
        <position position="209"/>
    </location>
    <ligand>
        <name>allantoate</name>
        <dbReference type="ChEBI" id="CHEBI:17536"/>
    </ligand>
</feature>
<comment type="cofactor">
    <cofactor evidence="1">
        <name>Mn(2+)</name>
        <dbReference type="ChEBI" id="CHEBI:29035"/>
    </cofactor>
</comment>
<dbReference type="InterPro" id="IPR002933">
    <property type="entry name" value="Peptidase_M20"/>
</dbReference>
<protein>
    <submittedName>
        <fullName evidence="9">Allantoate deiminase</fullName>
    </submittedName>
</protein>
<feature type="binding site" evidence="8">
    <location>
        <position position="268"/>
    </location>
    <ligand>
        <name>allantoate</name>
        <dbReference type="ChEBI" id="CHEBI:17536"/>
    </ligand>
</feature>
<dbReference type="NCBIfam" id="NF006775">
    <property type="entry name" value="PRK09290.2-5"/>
    <property type="match status" value="1"/>
</dbReference>
<keyword evidence="5" id="KW-0378">Hydrolase</keyword>
<evidence type="ECO:0000256" key="4">
    <source>
        <dbReference type="ARBA" id="ARBA00022723"/>
    </source>
</evidence>
<keyword evidence="6" id="KW-0464">Manganese</keyword>
<evidence type="ECO:0000256" key="7">
    <source>
        <dbReference type="PIRSR" id="PIRSR001235-1"/>
    </source>
</evidence>
<keyword evidence="4 7" id="KW-0479">Metal-binding</keyword>
<evidence type="ECO:0000256" key="6">
    <source>
        <dbReference type="ARBA" id="ARBA00023211"/>
    </source>
</evidence>
<evidence type="ECO:0000256" key="1">
    <source>
        <dbReference type="ARBA" id="ARBA00001936"/>
    </source>
</evidence>
<dbReference type="AlphaFoldDB" id="A0A1H4KQL5"/>
<dbReference type="EMBL" id="FNSD01000001">
    <property type="protein sequence ID" value="SEB60781.1"/>
    <property type="molecule type" value="Genomic_DNA"/>
</dbReference>
<dbReference type="NCBIfam" id="TIGR01879">
    <property type="entry name" value="hydantase"/>
    <property type="match status" value="1"/>
</dbReference>
<feature type="binding site" evidence="7">
    <location>
        <position position="122"/>
    </location>
    <ligand>
        <name>Zn(2+)</name>
        <dbReference type="ChEBI" id="CHEBI:29105"/>
        <label>2</label>
    </ligand>
</feature>
<evidence type="ECO:0000313" key="9">
    <source>
        <dbReference type="EMBL" id="SEB60781.1"/>
    </source>
</evidence>
<name>A0A1H4KQL5_9BACT</name>
<dbReference type="InterPro" id="IPR036264">
    <property type="entry name" value="Bact_exopeptidase_dim_dom"/>
</dbReference>
<dbReference type="PANTHER" id="PTHR32494">
    <property type="entry name" value="ALLANTOATE DEIMINASE-RELATED"/>
    <property type="match status" value="1"/>
</dbReference>
<comment type="similarity">
    <text evidence="2">Belongs to the peptidase M20 family.</text>
</comment>
<feature type="binding site" evidence="7">
    <location>
        <position position="375"/>
    </location>
    <ligand>
        <name>Zn(2+)</name>
        <dbReference type="ChEBI" id="CHEBI:29105"/>
        <label>2</label>
    </ligand>
</feature>
<comment type="cofactor">
    <cofactor evidence="7">
        <name>Zn(2+)</name>
        <dbReference type="ChEBI" id="CHEBI:29105"/>
    </cofactor>
    <text evidence="7">Binds 2 Zn(2+) ions per subunit.</text>
</comment>
<feature type="binding site" evidence="7">
    <location>
        <position position="89"/>
    </location>
    <ligand>
        <name>Zn(2+)</name>
        <dbReference type="ChEBI" id="CHEBI:29105"/>
        <label>1</label>
    </ligand>
</feature>
<feature type="binding site" evidence="7">
    <location>
        <position position="89"/>
    </location>
    <ligand>
        <name>Zn(2+)</name>
        <dbReference type="ChEBI" id="CHEBI:29105"/>
        <label>2</label>
    </ligand>
</feature>
<dbReference type="InterPro" id="IPR010158">
    <property type="entry name" value="Amidase_Cbmase"/>
</dbReference>
<dbReference type="OrthoDB" id="9808195at2"/>
<dbReference type="GO" id="GO:0016813">
    <property type="term" value="F:hydrolase activity, acting on carbon-nitrogen (but not peptide) bonds, in linear amidines"/>
    <property type="evidence" value="ECO:0007669"/>
    <property type="project" value="InterPro"/>
</dbReference>
<dbReference type="SUPFAM" id="SSF53187">
    <property type="entry name" value="Zn-dependent exopeptidases"/>
    <property type="match status" value="1"/>
</dbReference>
<dbReference type="Pfam" id="PF01546">
    <property type="entry name" value="Peptidase_M20"/>
    <property type="match status" value="1"/>
</dbReference>
<feature type="binding site" evidence="7">
    <location>
        <position position="78"/>
    </location>
    <ligand>
        <name>Zn(2+)</name>
        <dbReference type="ChEBI" id="CHEBI:29105"/>
        <label>1</label>
    </ligand>
</feature>
<evidence type="ECO:0000256" key="5">
    <source>
        <dbReference type="ARBA" id="ARBA00022801"/>
    </source>
</evidence>
<feature type="binding site" evidence="8">
    <location>
        <position position="281"/>
    </location>
    <ligand>
        <name>allantoate</name>
        <dbReference type="ChEBI" id="CHEBI:17536"/>
    </ligand>
</feature>
<keyword evidence="7" id="KW-0862">Zinc</keyword>
<organism evidence="9 10">
    <name type="scientific">Terriglobus roseus</name>
    <dbReference type="NCBI Taxonomy" id="392734"/>
    <lineage>
        <taxon>Bacteria</taxon>
        <taxon>Pseudomonadati</taxon>
        <taxon>Acidobacteriota</taxon>
        <taxon>Terriglobia</taxon>
        <taxon>Terriglobales</taxon>
        <taxon>Acidobacteriaceae</taxon>
        <taxon>Terriglobus</taxon>
    </lineage>
</organism>
<evidence type="ECO:0000256" key="3">
    <source>
        <dbReference type="ARBA" id="ARBA00011738"/>
    </source>
</evidence>
<dbReference type="Gene3D" id="3.40.630.10">
    <property type="entry name" value="Zn peptidases"/>
    <property type="match status" value="1"/>
</dbReference>
<dbReference type="RefSeq" id="WP_074652868.1">
    <property type="nucleotide sequence ID" value="NZ_FNSD01000001.1"/>
</dbReference>
<evidence type="ECO:0000256" key="8">
    <source>
        <dbReference type="PIRSR" id="PIRSR001235-2"/>
    </source>
</evidence>
<accession>A0A1H4KQL5</accession>
<evidence type="ECO:0000256" key="2">
    <source>
        <dbReference type="ARBA" id="ARBA00006153"/>
    </source>
</evidence>
<dbReference type="Proteomes" id="UP000182409">
    <property type="component" value="Unassembled WGS sequence"/>
</dbReference>
<proteinExistence type="inferred from homology"/>
<dbReference type="PANTHER" id="PTHR32494:SF19">
    <property type="entry name" value="ALLANTOATE DEIMINASE-RELATED"/>
    <property type="match status" value="1"/>
</dbReference>
<evidence type="ECO:0000313" key="10">
    <source>
        <dbReference type="Proteomes" id="UP000182409"/>
    </source>
</evidence>
<dbReference type="Gene3D" id="3.30.70.360">
    <property type="match status" value="1"/>
</dbReference>